<evidence type="ECO:0000313" key="2">
    <source>
        <dbReference type="Proteomes" id="UP000285405"/>
    </source>
</evidence>
<dbReference type="EMBL" id="MCBR01017865">
    <property type="protein sequence ID" value="RKF59050.1"/>
    <property type="molecule type" value="Genomic_DNA"/>
</dbReference>
<protein>
    <submittedName>
        <fullName evidence="1">Uncharacterized protein</fullName>
    </submittedName>
</protein>
<dbReference type="AlphaFoldDB" id="A0A420HNN6"/>
<comment type="caution">
    <text evidence="1">The sequence shown here is derived from an EMBL/GenBank/DDBJ whole genome shotgun (WGS) entry which is preliminary data.</text>
</comment>
<reference evidence="1 2" key="1">
    <citation type="journal article" date="2018" name="BMC Genomics">
        <title>Comparative genome analyses reveal sequence features reflecting distinct modes of host-adaptation between dicot and monocot powdery mildew.</title>
        <authorList>
            <person name="Wu Y."/>
            <person name="Ma X."/>
            <person name="Pan Z."/>
            <person name="Kale S.D."/>
            <person name="Song Y."/>
            <person name="King H."/>
            <person name="Zhang Q."/>
            <person name="Presley C."/>
            <person name="Deng X."/>
            <person name="Wei C.I."/>
            <person name="Xiao S."/>
        </authorList>
    </citation>
    <scope>NUCLEOTIDE SEQUENCE [LARGE SCALE GENOMIC DNA]</scope>
    <source>
        <strain evidence="1">UCSC1</strain>
    </source>
</reference>
<sequence>MLSRLVDEHMNFSTEDTVDTSSMVDRDSNASKKSLLIQGISTDNSHSIQKSTLASQNLCSTKNEVFIIRRTSDSVPARSMSRRSIASSTMGSERDSVNEASIFARGIGFNTKRYVECFTGSDVSDINSSEKEIDENDQRSKICSSTLCTGIKMAFAFLLIEFELAYLRIGYSQNFHITLL</sequence>
<organism evidence="1 2">
    <name type="scientific">Golovinomyces cichoracearum</name>
    <dbReference type="NCBI Taxonomy" id="62708"/>
    <lineage>
        <taxon>Eukaryota</taxon>
        <taxon>Fungi</taxon>
        <taxon>Dikarya</taxon>
        <taxon>Ascomycota</taxon>
        <taxon>Pezizomycotina</taxon>
        <taxon>Leotiomycetes</taxon>
        <taxon>Erysiphales</taxon>
        <taxon>Erysiphaceae</taxon>
        <taxon>Golovinomyces</taxon>
    </lineage>
</organism>
<proteinExistence type="predicted"/>
<evidence type="ECO:0000313" key="1">
    <source>
        <dbReference type="EMBL" id="RKF59050.1"/>
    </source>
</evidence>
<accession>A0A420HNN6</accession>
<dbReference type="Proteomes" id="UP000285405">
    <property type="component" value="Unassembled WGS sequence"/>
</dbReference>
<gene>
    <name evidence="1" type="ORF">GcC1_178016</name>
</gene>
<name>A0A420HNN6_9PEZI</name>